<name>A0A183DSG0_9BILA</name>
<gene>
    <name evidence="1" type="ORF">GPUH_LOCUS11651</name>
</gene>
<reference evidence="1 2" key="2">
    <citation type="submission" date="2018-11" db="EMBL/GenBank/DDBJ databases">
        <authorList>
            <consortium name="Pathogen Informatics"/>
        </authorList>
    </citation>
    <scope>NUCLEOTIDE SEQUENCE [LARGE SCALE GENOMIC DNA]</scope>
</reference>
<dbReference type="AlphaFoldDB" id="A0A183DSG0"/>
<dbReference type="EMBL" id="UYRT01078700">
    <property type="protein sequence ID" value="VDN19061.1"/>
    <property type="molecule type" value="Genomic_DNA"/>
</dbReference>
<evidence type="ECO:0000313" key="3">
    <source>
        <dbReference type="WBParaSite" id="GPUH_0001166501-mRNA-1"/>
    </source>
</evidence>
<organism evidence="3">
    <name type="scientific">Gongylonema pulchrum</name>
    <dbReference type="NCBI Taxonomy" id="637853"/>
    <lineage>
        <taxon>Eukaryota</taxon>
        <taxon>Metazoa</taxon>
        <taxon>Ecdysozoa</taxon>
        <taxon>Nematoda</taxon>
        <taxon>Chromadorea</taxon>
        <taxon>Rhabditida</taxon>
        <taxon>Spirurina</taxon>
        <taxon>Spiruromorpha</taxon>
        <taxon>Spiruroidea</taxon>
        <taxon>Gongylonematidae</taxon>
        <taxon>Gongylonema</taxon>
    </lineage>
</organism>
<accession>A0A183DSG0</accession>
<evidence type="ECO:0000313" key="2">
    <source>
        <dbReference type="Proteomes" id="UP000271098"/>
    </source>
</evidence>
<keyword evidence="2" id="KW-1185">Reference proteome</keyword>
<proteinExistence type="predicted"/>
<dbReference type="WBParaSite" id="GPUH_0001166501-mRNA-1">
    <property type="protein sequence ID" value="GPUH_0001166501-mRNA-1"/>
    <property type="gene ID" value="GPUH_0001166501"/>
</dbReference>
<reference evidence="3" key="1">
    <citation type="submission" date="2016-06" db="UniProtKB">
        <authorList>
            <consortium name="WormBaseParasite"/>
        </authorList>
    </citation>
    <scope>IDENTIFICATION</scope>
</reference>
<protein>
    <submittedName>
        <fullName evidence="3">Transposase</fullName>
    </submittedName>
</protein>
<sequence length="119" mass="13820">MHDTEQRRRRQEVDAEIGSMQRLLQSTEAKCMYALSEYAQDHRSDCFGSGAHEAADYTVRILPVGERRCTWKREIRRVGAISPRVAKFFLVLAGLLFRTSSSNIAEWLKLVREQIWGYI</sequence>
<dbReference type="Proteomes" id="UP000271098">
    <property type="component" value="Unassembled WGS sequence"/>
</dbReference>
<evidence type="ECO:0000313" key="1">
    <source>
        <dbReference type="EMBL" id="VDN19061.1"/>
    </source>
</evidence>